<feature type="domain" description="Galectin" evidence="4">
    <location>
        <begin position="1"/>
        <end position="124"/>
    </location>
</feature>
<keyword evidence="3" id="KW-0812">Transmembrane</keyword>
<evidence type="ECO:0000256" key="2">
    <source>
        <dbReference type="RuleBase" id="RU102079"/>
    </source>
</evidence>
<dbReference type="Pfam" id="PF00337">
    <property type="entry name" value="Gal-bind_lectin"/>
    <property type="match status" value="1"/>
</dbReference>
<accession>A0A8C3QGC5</accession>
<dbReference type="PANTHER" id="PTHR11346:SF104">
    <property type="entry name" value="GALECTIN-2"/>
    <property type="match status" value="1"/>
</dbReference>
<protein>
    <recommendedName>
        <fullName evidence="2">Galectin</fullName>
    </recommendedName>
</protein>
<dbReference type="Ensembl" id="ENSCRFT00000004358.1">
    <property type="protein sequence ID" value="ENSCRFP00000004195.1"/>
    <property type="gene ID" value="ENSCRFG00000003405.1"/>
</dbReference>
<dbReference type="PANTHER" id="PTHR11346">
    <property type="entry name" value="GALECTIN"/>
    <property type="match status" value="1"/>
</dbReference>
<evidence type="ECO:0000313" key="5">
    <source>
        <dbReference type="Ensembl" id="ENSCRFP00000004195.1"/>
    </source>
</evidence>
<reference evidence="5" key="1">
    <citation type="submission" date="2025-08" db="UniProtKB">
        <authorList>
            <consortium name="Ensembl"/>
        </authorList>
    </citation>
    <scope>IDENTIFICATION</scope>
</reference>
<feature type="transmembrane region" description="Helical" evidence="3">
    <location>
        <begin position="138"/>
        <end position="161"/>
    </location>
</feature>
<feature type="transmembrane region" description="Helical" evidence="3">
    <location>
        <begin position="110"/>
        <end position="132"/>
    </location>
</feature>
<sequence length="259" mass="28517">MKPGNTLKVKGKISADTVGFSINLGYSSRDLALHFNPRFNESVIVCNSKCSDSWQTELRDHHLSFFRGCTVKVRGLCQHGVMGYVWCVGGYGMCGQCVVRGSPWLADYHTIVFPVLPNTSCSFTMALIFWVFDPDCHFHFLFKTAMLFLGILCESCLSMLYKCFLAPPSAQQVRVLGAYMKVKGASKKQDLAALNLISLPPFCVNTRFKAIQSLEQCPKASPSTLLSSLLLDPCCQSVLSPCQGCCPSCCLTLSDVPNH</sequence>
<name>A0A8C3QGC5_9PASS</name>
<dbReference type="InterPro" id="IPR001079">
    <property type="entry name" value="Galectin_CRD"/>
</dbReference>
<dbReference type="InterPro" id="IPR013320">
    <property type="entry name" value="ConA-like_dom_sf"/>
</dbReference>
<dbReference type="Proteomes" id="UP000694396">
    <property type="component" value="Unplaced"/>
</dbReference>
<dbReference type="SMART" id="SM00276">
    <property type="entry name" value="GLECT"/>
    <property type="match status" value="1"/>
</dbReference>
<dbReference type="SUPFAM" id="SSF49899">
    <property type="entry name" value="Concanavalin A-like lectins/glucanases"/>
    <property type="match status" value="1"/>
</dbReference>
<reference evidence="5" key="2">
    <citation type="submission" date="2025-09" db="UniProtKB">
        <authorList>
            <consortium name="Ensembl"/>
        </authorList>
    </citation>
    <scope>IDENTIFICATION</scope>
</reference>
<evidence type="ECO:0000259" key="4">
    <source>
        <dbReference type="PROSITE" id="PS51304"/>
    </source>
</evidence>
<evidence type="ECO:0000313" key="6">
    <source>
        <dbReference type="Proteomes" id="UP000694396"/>
    </source>
</evidence>
<dbReference type="CDD" id="cd00070">
    <property type="entry name" value="GLECT"/>
    <property type="match status" value="1"/>
</dbReference>
<keyword evidence="3" id="KW-0472">Membrane</keyword>
<dbReference type="SMART" id="SM00908">
    <property type="entry name" value="Gal-bind_lectin"/>
    <property type="match status" value="1"/>
</dbReference>
<evidence type="ECO:0000256" key="3">
    <source>
        <dbReference type="SAM" id="Phobius"/>
    </source>
</evidence>
<keyword evidence="6" id="KW-1185">Reference proteome</keyword>
<dbReference type="PROSITE" id="PS51304">
    <property type="entry name" value="GALECTIN"/>
    <property type="match status" value="1"/>
</dbReference>
<proteinExistence type="predicted"/>
<dbReference type="InterPro" id="IPR044156">
    <property type="entry name" value="Galectin-like"/>
</dbReference>
<keyword evidence="3" id="KW-1133">Transmembrane helix</keyword>
<dbReference type="GO" id="GO:0030246">
    <property type="term" value="F:carbohydrate binding"/>
    <property type="evidence" value="ECO:0007669"/>
    <property type="project" value="UniProtKB-UniRule"/>
</dbReference>
<keyword evidence="1 2" id="KW-0430">Lectin</keyword>
<organism evidence="5 6">
    <name type="scientific">Cyanoderma ruficeps</name>
    <name type="common">rufous-capped babbler</name>
    <dbReference type="NCBI Taxonomy" id="181631"/>
    <lineage>
        <taxon>Eukaryota</taxon>
        <taxon>Metazoa</taxon>
        <taxon>Chordata</taxon>
        <taxon>Craniata</taxon>
        <taxon>Vertebrata</taxon>
        <taxon>Euteleostomi</taxon>
        <taxon>Archelosauria</taxon>
        <taxon>Archosauria</taxon>
        <taxon>Dinosauria</taxon>
        <taxon>Saurischia</taxon>
        <taxon>Theropoda</taxon>
        <taxon>Coelurosauria</taxon>
        <taxon>Aves</taxon>
        <taxon>Neognathae</taxon>
        <taxon>Neoaves</taxon>
        <taxon>Telluraves</taxon>
        <taxon>Australaves</taxon>
        <taxon>Passeriformes</taxon>
        <taxon>Sylvioidea</taxon>
        <taxon>Timaliidae</taxon>
        <taxon>Cyanoderma</taxon>
    </lineage>
</organism>
<dbReference type="AlphaFoldDB" id="A0A8C3QGC5"/>
<dbReference type="Gene3D" id="2.60.120.200">
    <property type="match status" value="1"/>
</dbReference>
<evidence type="ECO:0000256" key="1">
    <source>
        <dbReference type="ARBA" id="ARBA00022734"/>
    </source>
</evidence>